<evidence type="ECO:0000313" key="3">
    <source>
        <dbReference type="WBParaSite" id="HPBE_0001559201-mRNA-1"/>
    </source>
</evidence>
<protein>
    <submittedName>
        <fullName evidence="1 3">Uncharacterized protein</fullName>
    </submittedName>
</protein>
<dbReference type="AlphaFoldDB" id="A0A183G2P5"/>
<reference evidence="3" key="2">
    <citation type="submission" date="2019-09" db="UniProtKB">
        <authorList>
            <consortium name="WormBaseParasite"/>
        </authorList>
    </citation>
    <scope>IDENTIFICATION</scope>
</reference>
<evidence type="ECO:0000313" key="2">
    <source>
        <dbReference type="Proteomes" id="UP000050761"/>
    </source>
</evidence>
<gene>
    <name evidence="1" type="ORF">HPBE_LOCUS15591</name>
</gene>
<reference evidence="1 2" key="1">
    <citation type="submission" date="2018-11" db="EMBL/GenBank/DDBJ databases">
        <authorList>
            <consortium name="Pathogen Informatics"/>
        </authorList>
    </citation>
    <scope>NUCLEOTIDE SEQUENCE [LARGE SCALE GENOMIC DNA]</scope>
</reference>
<sequence>MQVMRCAAPYTLQSPSLPNGQITQEHCTSAAIKTVPHQLRLEISWDAITTLTMSPRTTSGAGTIVSEHLRDLIVSAERFDDRLMKIVVVAKQQLYHFFTAYATQAGCSDQAKKKFWSLLDEKTAEVPLRDVITVAGDVSATKDGYICHGGFVYGSFMGR</sequence>
<name>A0A183G2P5_HELPZ</name>
<keyword evidence="2" id="KW-1185">Reference proteome</keyword>
<accession>A0A3P8DRZ3</accession>
<organism evidence="2 3">
    <name type="scientific">Heligmosomoides polygyrus</name>
    <name type="common">Parasitic roundworm</name>
    <dbReference type="NCBI Taxonomy" id="6339"/>
    <lineage>
        <taxon>Eukaryota</taxon>
        <taxon>Metazoa</taxon>
        <taxon>Ecdysozoa</taxon>
        <taxon>Nematoda</taxon>
        <taxon>Chromadorea</taxon>
        <taxon>Rhabditida</taxon>
        <taxon>Rhabditina</taxon>
        <taxon>Rhabditomorpha</taxon>
        <taxon>Strongyloidea</taxon>
        <taxon>Heligmosomidae</taxon>
        <taxon>Heligmosomoides</taxon>
    </lineage>
</organism>
<dbReference type="WBParaSite" id="HPBE_0001559201-mRNA-1">
    <property type="protein sequence ID" value="HPBE_0001559201-mRNA-1"/>
    <property type="gene ID" value="HPBE_0001559201"/>
</dbReference>
<dbReference type="Proteomes" id="UP000050761">
    <property type="component" value="Unassembled WGS sequence"/>
</dbReference>
<accession>A0A183G2P5</accession>
<dbReference type="EMBL" id="UZAH01028933">
    <property type="protein sequence ID" value="VDP03259.1"/>
    <property type="molecule type" value="Genomic_DNA"/>
</dbReference>
<evidence type="ECO:0000313" key="1">
    <source>
        <dbReference type="EMBL" id="VDP03259.1"/>
    </source>
</evidence>
<proteinExistence type="predicted"/>